<dbReference type="EMBL" id="BAABRN010000103">
    <property type="protein sequence ID" value="GAA5504293.1"/>
    <property type="molecule type" value="Genomic_DNA"/>
</dbReference>
<keyword evidence="2" id="KW-1185">Reference proteome</keyword>
<proteinExistence type="predicted"/>
<accession>A0ABP9VLP3</accession>
<name>A0ABP9VLP3_9DEIO</name>
<dbReference type="Proteomes" id="UP001458946">
    <property type="component" value="Unassembled WGS sequence"/>
</dbReference>
<organism evidence="1 2">
    <name type="scientific">Deinococcus xinjiangensis</name>
    <dbReference type="NCBI Taxonomy" id="457454"/>
    <lineage>
        <taxon>Bacteria</taxon>
        <taxon>Thermotogati</taxon>
        <taxon>Deinococcota</taxon>
        <taxon>Deinococci</taxon>
        <taxon>Deinococcales</taxon>
        <taxon>Deinococcaceae</taxon>
        <taxon>Deinococcus</taxon>
    </lineage>
</organism>
<evidence type="ECO:0000313" key="2">
    <source>
        <dbReference type="Proteomes" id="UP001458946"/>
    </source>
</evidence>
<protein>
    <recommendedName>
        <fullName evidence="3">SMODS-associated and fused to various effectors domain-containing protein</fullName>
    </recommendedName>
</protein>
<comment type="caution">
    <text evidence="1">The sequence shown here is derived from an EMBL/GenBank/DDBJ whole genome shotgun (WGS) entry which is preliminary data.</text>
</comment>
<reference evidence="1 2" key="1">
    <citation type="submission" date="2024-02" db="EMBL/GenBank/DDBJ databases">
        <title>Deinococcus xinjiangensis NBRC 107630.</title>
        <authorList>
            <person name="Ichikawa N."/>
            <person name="Katano-Makiyama Y."/>
            <person name="Hidaka K."/>
        </authorList>
    </citation>
    <scope>NUCLEOTIDE SEQUENCE [LARGE SCALE GENOMIC DNA]</scope>
    <source>
        <strain evidence="1 2">NBRC 107630</strain>
    </source>
</reference>
<evidence type="ECO:0000313" key="1">
    <source>
        <dbReference type="EMBL" id="GAA5504293.1"/>
    </source>
</evidence>
<evidence type="ECO:0008006" key="3">
    <source>
        <dbReference type="Google" id="ProtNLM"/>
    </source>
</evidence>
<gene>
    <name evidence="1" type="ORF">Dxin01_04063</name>
</gene>
<sequence length="113" mass="12803">MGFNGSRFISIQKDTKLIESACQGEGYDQLFYAYPRFAQSFRSAVQARFKAYQSKLISPKTTATICLFPQHGTSITVALHPSFVAFAQRDKVLPLYYFKFDKTKGQFALSLQP</sequence>